<feature type="transmembrane region" description="Helical" evidence="1">
    <location>
        <begin position="120"/>
        <end position="140"/>
    </location>
</feature>
<keyword evidence="3" id="KW-1185">Reference proteome</keyword>
<dbReference type="OrthoDB" id="3447134at2"/>
<dbReference type="RefSeq" id="WP_141966152.1">
    <property type="nucleotide sequence ID" value="NZ_VFPO01000001.1"/>
</dbReference>
<organism evidence="2 3">
    <name type="scientific">Actinomadura hallensis</name>
    <dbReference type="NCBI Taxonomy" id="337895"/>
    <lineage>
        <taxon>Bacteria</taxon>
        <taxon>Bacillati</taxon>
        <taxon>Actinomycetota</taxon>
        <taxon>Actinomycetes</taxon>
        <taxon>Streptosporangiales</taxon>
        <taxon>Thermomonosporaceae</taxon>
        <taxon>Actinomadura</taxon>
    </lineage>
</organism>
<feature type="transmembrane region" description="Helical" evidence="1">
    <location>
        <begin position="12"/>
        <end position="32"/>
    </location>
</feature>
<evidence type="ECO:0000313" key="2">
    <source>
        <dbReference type="EMBL" id="TQM67101.1"/>
    </source>
</evidence>
<keyword evidence="1" id="KW-0472">Membrane</keyword>
<reference evidence="2 3" key="1">
    <citation type="submission" date="2019-06" db="EMBL/GenBank/DDBJ databases">
        <title>Sequencing the genomes of 1000 actinobacteria strains.</title>
        <authorList>
            <person name="Klenk H.-P."/>
        </authorList>
    </citation>
    <scope>NUCLEOTIDE SEQUENCE [LARGE SCALE GENOMIC DNA]</scope>
    <source>
        <strain evidence="2 3">DSM 45043</strain>
    </source>
</reference>
<dbReference type="Proteomes" id="UP000316706">
    <property type="component" value="Unassembled WGS sequence"/>
</dbReference>
<gene>
    <name evidence="2" type="ORF">FHX41_0700</name>
</gene>
<sequence length="290" mass="30459">MSRLRTMAEKSLVTAGVTSALSGVVIAVVANVPGDGGNEYQRTGRRPDDPESWSTGLALALTFACLAWVWALWATRNAQIGRRRRARVVASSVFAAGCAAALVVVVLRMPAPGPSGGVDMSLPLMLLALALAAVGALATATSSLCRPDEDPLLAAAGTAVFAENVRTGSDDETRYSTALHAFDVRTGEKSWSHTIPDAEVRDLNDVPGPQTLLRDGQLFVAYRESTATGEFDGCAMAAWNITTGERHDPLQPDAAPDDEWCLTSSLEAAEIPGAVALHLKEGTGAIFTLD</sequence>
<evidence type="ECO:0000256" key="1">
    <source>
        <dbReference type="SAM" id="Phobius"/>
    </source>
</evidence>
<dbReference type="EMBL" id="VFPO01000001">
    <property type="protein sequence ID" value="TQM67101.1"/>
    <property type="molecule type" value="Genomic_DNA"/>
</dbReference>
<keyword evidence="1" id="KW-1133">Transmembrane helix</keyword>
<comment type="caution">
    <text evidence="2">The sequence shown here is derived from an EMBL/GenBank/DDBJ whole genome shotgun (WGS) entry which is preliminary data.</text>
</comment>
<name>A0A543I933_9ACTN</name>
<dbReference type="InterPro" id="IPR015943">
    <property type="entry name" value="WD40/YVTN_repeat-like_dom_sf"/>
</dbReference>
<dbReference type="AlphaFoldDB" id="A0A543I933"/>
<feature type="transmembrane region" description="Helical" evidence="1">
    <location>
        <begin position="86"/>
        <end position="108"/>
    </location>
</feature>
<proteinExistence type="predicted"/>
<dbReference type="Gene3D" id="2.130.10.10">
    <property type="entry name" value="YVTN repeat-like/Quinoprotein amine dehydrogenase"/>
    <property type="match status" value="1"/>
</dbReference>
<evidence type="ECO:0000313" key="3">
    <source>
        <dbReference type="Proteomes" id="UP000316706"/>
    </source>
</evidence>
<feature type="transmembrane region" description="Helical" evidence="1">
    <location>
        <begin position="52"/>
        <end position="74"/>
    </location>
</feature>
<keyword evidence="1" id="KW-0812">Transmembrane</keyword>
<accession>A0A543I933</accession>
<protein>
    <submittedName>
        <fullName evidence="2">Uncharacterized protein</fullName>
    </submittedName>
</protein>